<sequence length="136" mass="14088">MEPSNEPAPKPRLVVCTTCRAGHPLAEGEIPPGRRLHDALATALAGHVTPPVELHPVACLAACDHGCTAAMAAPGKWTYLLGHLTPDLADDLLAYGATYAAHASGAVLPSRRPESLRKVVLGRLPALDAPPKDTAA</sequence>
<dbReference type="AlphaFoldDB" id="A0A845BBG4"/>
<name>A0A845BBG4_9PROT</name>
<dbReference type="EMBL" id="SNVJ01000009">
    <property type="protein sequence ID" value="MXP64155.1"/>
    <property type="molecule type" value="Genomic_DNA"/>
</dbReference>
<evidence type="ECO:0000313" key="1">
    <source>
        <dbReference type="EMBL" id="MXP64155.1"/>
    </source>
</evidence>
<dbReference type="Proteomes" id="UP000460715">
    <property type="component" value="Unassembled WGS sequence"/>
</dbReference>
<dbReference type="Pfam" id="PF07845">
    <property type="entry name" value="DUF1636"/>
    <property type="match status" value="1"/>
</dbReference>
<dbReference type="CDD" id="cd02980">
    <property type="entry name" value="TRX_Fd_family"/>
    <property type="match status" value="1"/>
</dbReference>
<dbReference type="OrthoDB" id="424426at2"/>
<reference evidence="1 2" key="1">
    <citation type="submission" date="2019-03" db="EMBL/GenBank/DDBJ databases">
        <title>Roseomonas sp. a novel Roseomonas species isolated from Sea whip Gorgonian.</title>
        <authorList>
            <person name="Li F."/>
            <person name="Pan X."/>
            <person name="Huang S."/>
            <person name="Li Z."/>
            <person name="Meng B."/>
        </authorList>
    </citation>
    <scope>NUCLEOTIDE SEQUENCE [LARGE SCALE GENOMIC DNA]</scope>
    <source>
        <strain evidence="1 2">M0104</strain>
    </source>
</reference>
<accession>A0A845BBG4</accession>
<keyword evidence="2" id="KW-1185">Reference proteome</keyword>
<gene>
    <name evidence="1" type="ORF">E0493_12450</name>
</gene>
<dbReference type="InterPro" id="IPR036249">
    <property type="entry name" value="Thioredoxin-like_sf"/>
</dbReference>
<evidence type="ECO:0000313" key="2">
    <source>
        <dbReference type="Proteomes" id="UP000460715"/>
    </source>
</evidence>
<comment type="caution">
    <text evidence="1">The sequence shown here is derived from an EMBL/GenBank/DDBJ whole genome shotgun (WGS) entry which is preliminary data.</text>
</comment>
<dbReference type="RefSeq" id="WP_160937284.1">
    <property type="nucleotide sequence ID" value="NZ_SNVJ01000009.1"/>
</dbReference>
<organism evidence="1 2">
    <name type="scientific">Teichococcus coralli</name>
    <dbReference type="NCBI Taxonomy" id="2545983"/>
    <lineage>
        <taxon>Bacteria</taxon>
        <taxon>Pseudomonadati</taxon>
        <taxon>Pseudomonadota</taxon>
        <taxon>Alphaproteobacteria</taxon>
        <taxon>Acetobacterales</taxon>
        <taxon>Roseomonadaceae</taxon>
        <taxon>Roseomonas</taxon>
    </lineage>
</organism>
<dbReference type="InterPro" id="IPR012863">
    <property type="entry name" value="DUF1636"/>
</dbReference>
<dbReference type="SUPFAM" id="SSF52833">
    <property type="entry name" value="Thioredoxin-like"/>
    <property type="match status" value="1"/>
</dbReference>
<protein>
    <submittedName>
        <fullName evidence="1">DUF1636 domain-containing protein</fullName>
    </submittedName>
</protein>
<proteinExistence type="predicted"/>